<accession>A0AA88LA99</accession>
<proteinExistence type="predicted"/>
<sequence length="200" mass="22996">MQSQIGGLAALQSRFNISSACLKVSIQYPQSFFRLYDLGHTVVGIEGVEQAILDFFKEQSLEYVRTEGAGFSLFKTPDSRLKIYLTDLFKIPTNVLGKFDAIWDRGSLVAIYPKDRELYAKRMKEVAADKCKYLVAVMHHDPEKFAGPPRNVFKEELFKLYEDTFNIEEIDRISRANVPLGDGTLFIEDSWEVLYLLRHK</sequence>
<reference evidence="4" key="1">
    <citation type="submission" date="2023-07" db="EMBL/GenBank/DDBJ databases">
        <title>Chromosome-level genome assembly of Artemia franciscana.</title>
        <authorList>
            <person name="Jo E."/>
        </authorList>
    </citation>
    <scope>NUCLEOTIDE SEQUENCE</scope>
    <source>
        <tissue evidence="4">Whole body</tissue>
    </source>
</reference>
<organism evidence="4 5">
    <name type="scientific">Artemia franciscana</name>
    <name type="common">Brine shrimp</name>
    <name type="synonym">Artemia sanfranciscana</name>
    <dbReference type="NCBI Taxonomy" id="6661"/>
    <lineage>
        <taxon>Eukaryota</taxon>
        <taxon>Metazoa</taxon>
        <taxon>Ecdysozoa</taxon>
        <taxon>Arthropoda</taxon>
        <taxon>Crustacea</taxon>
        <taxon>Branchiopoda</taxon>
        <taxon>Anostraca</taxon>
        <taxon>Artemiidae</taxon>
        <taxon>Artemia</taxon>
    </lineage>
</organism>
<dbReference type="PANTHER" id="PTHR10259">
    <property type="entry name" value="THIOPURINE S-METHYLTRANSFERASE"/>
    <property type="match status" value="1"/>
</dbReference>
<dbReference type="PROSITE" id="PS51585">
    <property type="entry name" value="SAM_MT_TPMT"/>
    <property type="match status" value="1"/>
</dbReference>
<dbReference type="PANTHER" id="PTHR10259:SF11">
    <property type="entry name" value="THIOPURINE S-METHYLTRANSFERASE"/>
    <property type="match status" value="1"/>
</dbReference>
<comment type="caution">
    <text evidence="4">The sequence shown here is derived from an EMBL/GenBank/DDBJ whole genome shotgun (WGS) entry which is preliminary data.</text>
</comment>
<evidence type="ECO:0000256" key="1">
    <source>
        <dbReference type="ARBA" id="ARBA00022603"/>
    </source>
</evidence>
<dbReference type="Gene3D" id="3.40.50.150">
    <property type="entry name" value="Vaccinia Virus protein VP39"/>
    <property type="match status" value="1"/>
</dbReference>
<evidence type="ECO:0000256" key="3">
    <source>
        <dbReference type="ARBA" id="ARBA00022691"/>
    </source>
</evidence>
<dbReference type="InterPro" id="IPR008854">
    <property type="entry name" value="TPMT"/>
</dbReference>
<evidence type="ECO:0008006" key="6">
    <source>
        <dbReference type="Google" id="ProtNLM"/>
    </source>
</evidence>
<keyword evidence="2" id="KW-0808">Transferase</keyword>
<keyword evidence="5" id="KW-1185">Reference proteome</keyword>
<dbReference type="InterPro" id="IPR029063">
    <property type="entry name" value="SAM-dependent_MTases_sf"/>
</dbReference>
<dbReference type="Proteomes" id="UP001187531">
    <property type="component" value="Unassembled WGS sequence"/>
</dbReference>
<protein>
    <recommendedName>
        <fullName evidence="6">Thiopurine S-methyltransferase</fullName>
    </recommendedName>
</protein>
<keyword evidence="1" id="KW-0489">Methyltransferase</keyword>
<keyword evidence="3" id="KW-0949">S-adenosyl-L-methionine</keyword>
<dbReference type="Pfam" id="PF05724">
    <property type="entry name" value="TPMT"/>
    <property type="match status" value="1"/>
</dbReference>
<dbReference type="EMBL" id="JAVRJZ010000013">
    <property type="protein sequence ID" value="KAK2714015.1"/>
    <property type="molecule type" value="Genomic_DNA"/>
</dbReference>
<evidence type="ECO:0000313" key="5">
    <source>
        <dbReference type="Proteomes" id="UP001187531"/>
    </source>
</evidence>
<evidence type="ECO:0000256" key="2">
    <source>
        <dbReference type="ARBA" id="ARBA00022679"/>
    </source>
</evidence>
<gene>
    <name evidence="4" type="ORF">QYM36_008573</name>
</gene>
<dbReference type="SUPFAM" id="SSF53335">
    <property type="entry name" value="S-adenosyl-L-methionine-dependent methyltransferases"/>
    <property type="match status" value="1"/>
</dbReference>
<dbReference type="GO" id="GO:0032259">
    <property type="term" value="P:methylation"/>
    <property type="evidence" value="ECO:0007669"/>
    <property type="project" value="UniProtKB-KW"/>
</dbReference>
<dbReference type="GO" id="GO:0008119">
    <property type="term" value="F:thiopurine S-methyltransferase activity"/>
    <property type="evidence" value="ECO:0007669"/>
    <property type="project" value="TreeGrafter"/>
</dbReference>
<evidence type="ECO:0000313" key="4">
    <source>
        <dbReference type="EMBL" id="KAK2714015.1"/>
    </source>
</evidence>
<name>A0AA88LA99_ARTSF</name>
<dbReference type="AlphaFoldDB" id="A0AA88LA99"/>